<sequence>MKSTLGVALFLVASSSLVKAIPVDLPLPGPRKQARISPSGTDDKRYIGVTIFNFESDPRVDDERIEHSALAGCNAVEITINWDQIYPATDSRPMWDVVDSHVQTAQRLGLKIALRVHVGREFERLGGFWTVHETMQAADSSRRAAKGIIQFSFSHQPTVDRASTFVSEVANRYHYLQEQGQLLFFSVVVSPALESEYSPVYDPPTGAKYVVPYDYSIHELTAFRTYLQARFSLSQLNQRWGTDFSQWNRVMPPPNDKSNPYASQLGTRGNDWYVFRHRQLKAFIDQVNQTVKAVDPAIVMVNQHGCVWDRLSGLRATLAFKNLGQTADGLKFNDGPDYNHRFSMDLVRSNLKPGAFMINAVDGMFHNSVSLEKYYEQIAQCFEHGAKMLTLANFGGKDARQKLTDLIAMVTSRGLLGQPVTQVQTAGNAIGYKLSDILKNNSIAQERWNQRYSQNGNKPVRIEIDEDLLRNEPPVLNSLPILKQPIPDQTAMVGEPFSYSIGQPFSDADGTIVGIQVSGLPEGIRWVSATGELAGTPTRAESRIVTLIARDNLDATVTASFRLTVADAAGTNQPPVAPVIGAQTGQVGKGFTYTLPPFTDPEELPLTYKLAGIAPGLSFSSQTGTISGVPTTAGVYSLTYSAADPSNRIGTTLVQLTINEAAPVIKRTGNFEGYLDTYTCEGDIWGWVWDRNLPNTPLPIEVLDGSNVIGTFTADVVRPDLVAVKKGNGQHGYQFIIPASIKDGLPHVISLRIENSDYYLKGSPRTLTCPASTAPVSDPTNNPPVAVPIPTQYGYLNTPFTYTLPAFSHEDGQTLLYAISGGIAGLAYNQATRTFSGLPNQIGTFTASLVVSDGQGGYTPALVTVVVTAAPANSPPVVAKTVADQSAKVGQAFSLVLDAGTFTDPDNNLSSVQVSGLPGGLSYSSSSRLISGQPTTAGTVTVTLKATDGLGATATTTFKIAVAAADAVVNKPPVVSRTIPNLTATAGQPFAYTIAEDSFSDSDGTIATVELTSPLPSGLTYTRTVRSISGTPTLASNNRNLASETMGEATTVTVKATDDYGDWVTTTFQLTINPAPAGENRAPVVAQPIPDQTATVGKAFAYAVGPTVFADVDGRIASVEVTGLPAGLRYDAEANLIAGTPTSATAVTVLVTATDNEGATVRLTFQLKIQAAPELVTGNFDGYLDKVECSTIRGWVWDRNKPNTPLTVEFYADGQPIGSVEAAIFRGDLLNAGKGNGNHAYSFTTPASLKDNKPHEISARVLNSAYTLKYAPKTLTCPSSARLSAESVEGSWGAFPNPFNDLIEISLPTTLERFPPQAPYRFTIVSTSGRQLLISENNTRVEAGKVILNMQPYGLSSGLYLLKIQQGEGLMHTLKVVK</sequence>
<feature type="signal peptide" evidence="3">
    <location>
        <begin position="1"/>
        <end position="20"/>
    </location>
</feature>
<dbReference type="InterPro" id="IPR017853">
    <property type="entry name" value="GH"/>
</dbReference>
<dbReference type="InterPro" id="IPR006644">
    <property type="entry name" value="Cadg"/>
</dbReference>
<name>A0ABW3Q4G9_9BACT</name>
<feature type="domain" description="Dystroglycan-type cadherin-like" evidence="4">
    <location>
        <begin position="575"/>
        <end position="663"/>
    </location>
</feature>
<feature type="domain" description="Dystroglycan-type cadherin-like" evidence="4">
    <location>
        <begin position="974"/>
        <end position="1079"/>
    </location>
</feature>
<keyword evidence="1" id="KW-0378">Hydrolase</keyword>
<dbReference type="SUPFAM" id="SSF51445">
    <property type="entry name" value="(Trans)glycosidases"/>
    <property type="match status" value="1"/>
</dbReference>
<dbReference type="SUPFAM" id="SSF49313">
    <property type="entry name" value="Cadherin-like"/>
    <property type="match status" value="6"/>
</dbReference>
<dbReference type="InterPro" id="IPR013783">
    <property type="entry name" value="Ig-like_fold"/>
</dbReference>
<feature type="chain" id="PRO_5046440148" evidence="3">
    <location>
        <begin position="21"/>
        <end position="1378"/>
    </location>
</feature>
<dbReference type="RefSeq" id="WP_265992467.1">
    <property type="nucleotide sequence ID" value="NZ_CP110973.1"/>
</dbReference>
<dbReference type="PANTHER" id="PTHR24273:SF32">
    <property type="entry name" value="HYALIN"/>
    <property type="match status" value="1"/>
</dbReference>
<dbReference type="Pfam" id="PF02449">
    <property type="entry name" value="Glyco_hydro_42"/>
    <property type="match status" value="1"/>
</dbReference>
<dbReference type="PANTHER" id="PTHR24273">
    <property type="entry name" value="FI04643P-RELATED"/>
    <property type="match status" value="1"/>
</dbReference>
<dbReference type="NCBIfam" id="TIGR04183">
    <property type="entry name" value="Por_Secre_tail"/>
    <property type="match status" value="1"/>
</dbReference>
<reference evidence="6" key="1">
    <citation type="journal article" date="2019" name="Int. J. Syst. Evol. Microbiol.">
        <title>The Global Catalogue of Microorganisms (GCM) 10K type strain sequencing project: providing services to taxonomists for standard genome sequencing and annotation.</title>
        <authorList>
            <consortium name="The Broad Institute Genomics Platform"/>
            <consortium name="The Broad Institute Genome Sequencing Center for Infectious Disease"/>
            <person name="Wu L."/>
            <person name="Ma J."/>
        </authorList>
    </citation>
    <scope>NUCLEOTIDE SEQUENCE [LARGE SCALE GENOMIC DNA]</scope>
    <source>
        <strain evidence="6">CCUG 55608</strain>
    </source>
</reference>
<evidence type="ECO:0000313" key="5">
    <source>
        <dbReference type="EMBL" id="MFD1141962.1"/>
    </source>
</evidence>
<dbReference type="Pfam" id="PF05345">
    <property type="entry name" value="He_PIG"/>
    <property type="match status" value="6"/>
</dbReference>
<comment type="caution">
    <text evidence="5">The sequence shown here is derived from an EMBL/GenBank/DDBJ whole genome shotgun (WGS) entry which is preliminary data.</text>
</comment>
<dbReference type="InterPro" id="IPR026444">
    <property type="entry name" value="Secre_tail"/>
</dbReference>
<feature type="domain" description="Dystroglycan-type cadherin-like" evidence="4">
    <location>
        <begin position="481"/>
        <end position="572"/>
    </location>
</feature>
<keyword evidence="2" id="KW-0326">Glycosidase</keyword>
<dbReference type="InterPro" id="IPR013529">
    <property type="entry name" value="Glyco_hydro_42_N"/>
</dbReference>
<evidence type="ECO:0000256" key="2">
    <source>
        <dbReference type="ARBA" id="ARBA00023295"/>
    </source>
</evidence>
<feature type="domain" description="Dystroglycan-type cadherin-like" evidence="4">
    <location>
        <begin position="1084"/>
        <end position="1176"/>
    </location>
</feature>
<evidence type="ECO:0000259" key="4">
    <source>
        <dbReference type="SMART" id="SM00736"/>
    </source>
</evidence>
<dbReference type="EMBL" id="JBHTLP010000008">
    <property type="protein sequence ID" value="MFD1141962.1"/>
    <property type="molecule type" value="Genomic_DNA"/>
</dbReference>
<accession>A0ABW3Q4G9</accession>
<organism evidence="5 6">
    <name type="scientific">Larkinella insperata</name>
    <dbReference type="NCBI Taxonomy" id="332158"/>
    <lineage>
        <taxon>Bacteria</taxon>
        <taxon>Pseudomonadati</taxon>
        <taxon>Bacteroidota</taxon>
        <taxon>Cytophagia</taxon>
        <taxon>Cytophagales</taxon>
        <taxon>Spirosomataceae</taxon>
        <taxon>Larkinella</taxon>
    </lineage>
</organism>
<feature type="domain" description="Dystroglycan-type cadherin-like" evidence="4">
    <location>
        <begin position="784"/>
        <end position="876"/>
    </location>
</feature>
<dbReference type="Gene3D" id="3.20.20.80">
    <property type="entry name" value="Glycosidases"/>
    <property type="match status" value="1"/>
</dbReference>
<protein>
    <submittedName>
        <fullName evidence="5">Ig domain-containing protein</fullName>
    </submittedName>
</protein>
<dbReference type="InterPro" id="IPR015919">
    <property type="entry name" value="Cadherin-like_sf"/>
</dbReference>
<keyword evidence="6" id="KW-1185">Reference proteome</keyword>
<proteinExistence type="predicted"/>
<dbReference type="SMART" id="SM00736">
    <property type="entry name" value="CADG"/>
    <property type="match status" value="6"/>
</dbReference>
<evidence type="ECO:0000313" key="6">
    <source>
        <dbReference type="Proteomes" id="UP001597116"/>
    </source>
</evidence>
<keyword evidence="3" id="KW-0732">Signal</keyword>
<dbReference type="Gene3D" id="2.60.40.10">
    <property type="entry name" value="Immunoglobulins"/>
    <property type="match status" value="6"/>
</dbReference>
<evidence type="ECO:0000256" key="1">
    <source>
        <dbReference type="ARBA" id="ARBA00022801"/>
    </source>
</evidence>
<gene>
    <name evidence="5" type="ORF">ACFQ4C_12620</name>
</gene>
<feature type="domain" description="Dystroglycan-type cadherin-like" evidence="4">
    <location>
        <begin position="877"/>
        <end position="969"/>
    </location>
</feature>
<dbReference type="Proteomes" id="UP001597116">
    <property type="component" value="Unassembled WGS sequence"/>
</dbReference>
<evidence type="ECO:0000256" key="3">
    <source>
        <dbReference type="SAM" id="SignalP"/>
    </source>
</evidence>